<dbReference type="Pfam" id="PF19568">
    <property type="entry name" value="Spore_III_AA"/>
    <property type="match status" value="1"/>
</dbReference>
<dbReference type="SUPFAM" id="SSF52540">
    <property type="entry name" value="P-loop containing nucleoside triphosphate hydrolases"/>
    <property type="match status" value="1"/>
</dbReference>
<dbReference type="AlphaFoldDB" id="A0A9D2ELD3"/>
<dbReference type="Proteomes" id="UP000824049">
    <property type="component" value="Unassembled WGS sequence"/>
</dbReference>
<gene>
    <name evidence="4" type="primary">spoIIIAA</name>
    <name evidence="4" type="ORF">H9968_06880</name>
</gene>
<dbReference type="InterPro" id="IPR045735">
    <property type="entry name" value="Spore_III_AA_AAA+_ATPase"/>
</dbReference>
<dbReference type="NCBIfam" id="TIGR02858">
    <property type="entry name" value="spore_III_AA"/>
    <property type="match status" value="1"/>
</dbReference>
<keyword evidence="2" id="KW-0067">ATP-binding</keyword>
<evidence type="ECO:0000256" key="2">
    <source>
        <dbReference type="ARBA" id="ARBA00022840"/>
    </source>
</evidence>
<proteinExistence type="predicted"/>
<dbReference type="InterPro" id="IPR003593">
    <property type="entry name" value="AAA+_ATPase"/>
</dbReference>
<dbReference type="InterPro" id="IPR027417">
    <property type="entry name" value="P-loop_NTPase"/>
</dbReference>
<reference evidence="4" key="1">
    <citation type="journal article" date="2021" name="PeerJ">
        <title>Extensive microbial diversity within the chicken gut microbiome revealed by metagenomics and culture.</title>
        <authorList>
            <person name="Gilroy R."/>
            <person name="Ravi A."/>
            <person name="Getino M."/>
            <person name="Pursley I."/>
            <person name="Horton D.L."/>
            <person name="Alikhan N.F."/>
            <person name="Baker D."/>
            <person name="Gharbi K."/>
            <person name="Hall N."/>
            <person name="Watson M."/>
            <person name="Adriaenssens E.M."/>
            <person name="Foster-Nyarko E."/>
            <person name="Jarju S."/>
            <person name="Secka A."/>
            <person name="Antonio M."/>
            <person name="Oren A."/>
            <person name="Chaudhuri R.R."/>
            <person name="La Ragione R."/>
            <person name="Hildebrand F."/>
            <person name="Pallen M.J."/>
        </authorList>
    </citation>
    <scope>NUCLEOTIDE SEQUENCE</scope>
    <source>
        <strain evidence="4">CHK179-28034</strain>
    </source>
</reference>
<dbReference type="EMBL" id="DXBR01000059">
    <property type="protein sequence ID" value="HIZ39633.1"/>
    <property type="molecule type" value="Genomic_DNA"/>
</dbReference>
<evidence type="ECO:0000256" key="1">
    <source>
        <dbReference type="ARBA" id="ARBA00022741"/>
    </source>
</evidence>
<organism evidence="4 5">
    <name type="scientific">Candidatus Anaerobutyricum stercoris</name>
    <dbReference type="NCBI Taxonomy" id="2838457"/>
    <lineage>
        <taxon>Bacteria</taxon>
        <taxon>Bacillati</taxon>
        <taxon>Bacillota</taxon>
        <taxon>Clostridia</taxon>
        <taxon>Lachnospirales</taxon>
        <taxon>Lachnospiraceae</taxon>
        <taxon>Anaerobutyricum</taxon>
    </lineage>
</organism>
<evidence type="ECO:0000313" key="5">
    <source>
        <dbReference type="Proteomes" id="UP000824049"/>
    </source>
</evidence>
<evidence type="ECO:0000313" key="4">
    <source>
        <dbReference type="EMBL" id="HIZ39633.1"/>
    </source>
</evidence>
<dbReference type="CDD" id="cd00267">
    <property type="entry name" value="ABC_ATPase"/>
    <property type="match status" value="1"/>
</dbReference>
<evidence type="ECO:0000259" key="3">
    <source>
        <dbReference type="SMART" id="SM00382"/>
    </source>
</evidence>
<name>A0A9D2ELD3_9FIRM</name>
<comment type="caution">
    <text evidence="4">The sequence shown here is derived from an EMBL/GenBank/DDBJ whole genome shotgun (WGS) entry which is preliminary data.</text>
</comment>
<sequence length="351" mass="40368">MRRSTVRKPTVARGSMANIKRRHARQEGGEPVEKTELSREILHIFSDSIRKRIEGILCRPDLTEIRLRVNLPLMIRTLRREYYLTEEGELSCGTGNAYIVTPEDIRIIFQKISQYSLFAYKEEVREGFITLKGGHRIGLCGKVYYDGEGKRQLQQISSMNIRIARQITGCCRNFFPYLTEDGCFFNTLLISPPGGGKTTFLRDIIRMLSDGTDYFAGQNVSVVDERSEIGNRTRLSEGFYLGRRTDLLDHCPKADGMLMMLRTMAPQIIAADEIGDAGDIEALRYIRNCGCRLLMTVHGKDVGDILERPFLGEYLRKYPFERYVQIQAEKTGRRRVDIFDARQNRVWRGIT</sequence>
<dbReference type="PANTHER" id="PTHR20953:SF3">
    <property type="entry name" value="P-LOOP CONTAINING NUCLEOSIDE TRIPHOSPHATE HYDROLASES SUPERFAMILY PROTEIN"/>
    <property type="match status" value="1"/>
</dbReference>
<dbReference type="SMART" id="SM00382">
    <property type="entry name" value="AAA"/>
    <property type="match status" value="1"/>
</dbReference>
<dbReference type="GO" id="GO:0005524">
    <property type="term" value="F:ATP binding"/>
    <property type="evidence" value="ECO:0007669"/>
    <property type="project" value="UniProtKB-KW"/>
</dbReference>
<dbReference type="Gene3D" id="3.40.50.300">
    <property type="entry name" value="P-loop containing nucleotide triphosphate hydrolases"/>
    <property type="match status" value="1"/>
</dbReference>
<feature type="domain" description="AAA+ ATPase" evidence="3">
    <location>
        <begin position="183"/>
        <end position="321"/>
    </location>
</feature>
<keyword evidence="1" id="KW-0547">Nucleotide-binding</keyword>
<dbReference type="PANTHER" id="PTHR20953">
    <property type="entry name" value="KINASE-RELATED"/>
    <property type="match status" value="1"/>
</dbReference>
<accession>A0A9D2ELD3</accession>
<dbReference type="InterPro" id="IPR014217">
    <property type="entry name" value="Spore_III_AA"/>
</dbReference>
<reference evidence="4" key="2">
    <citation type="submission" date="2021-04" db="EMBL/GenBank/DDBJ databases">
        <authorList>
            <person name="Gilroy R."/>
        </authorList>
    </citation>
    <scope>NUCLEOTIDE SEQUENCE</scope>
    <source>
        <strain evidence="4">CHK179-28034</strain>
    </source>
</reference>
<protein>
    <submittedName>
        <fullName evidence="4">Stage III sporulation protein AA</fullName>
    </submittedName>
</protein>